<evidence type="ECO:0000313" key="4">
    <source>
        <dbReference type="Proteomes" id="UP000198639"/>
    </source>
</evidence>
<keyword evidence="4" id="KW-1185">Reference proteome</keyword>
<keyword evidence="1" id="KW-1133">Transmembrane helix</keyword>
<dbReference type="AlphaFoldDB" id="A0A1I1X5B5"/>
<dbReference type="EMBL" id="FOLD01000056">
    <property type="protein sequence ID" value="SFE00863.1"/>
    <property type="molecule type" value="Genomic_DNA"/>
</dbReference>
<feature type="transmembrane region" description="Helical" evidence="1">
    <location>
        <begin position="79"/>
        <end position="106"/>
    </location>
</feature>
<sequence length="133" mass="14038">MAAAAKKLSQVATHMAIAFVIAYGVTGSIVFSGLAIIIEPVINVLLLPFHEKMWAGLRQARGSTRICYPLVAAEKLSQALMHAGIAFAVMYVATGSAALGGLAALLEPVCNVILLPLHDRAWDALRTRQLSAA</sequence>
<evidence type="ECO:0000313" key="3">
    <source>
        <dbReference type="EMBL" id="SFE00863.1"/>
    </source>
</evidence>
<dbReference type="RefSeq" id="WP_091877600.1">
    <property type="nucleotide sequence ID" value="NZ_FOLD01000056.1"/>
</dbReference>
<protein>
    <submittedName>
        <fullName evidence="3">Uncharacterized membrane protein</fullName>
    </submittedName>
</protein>
<proteinExistence type="predicted"/>
<evidence type="ECO:0000256" key="1">
    <source>
        <dbReference type="SAM" id="Phobius"/>
    </source>
</evidence>
<dbReference type="OrthoDB" id="9133582at2"/>
<gene>
    <name evidence="3" type="ORF">SAMN05216204_1565</name>
</gene>
<keyword evidence="1" id="KW-0812">Transmembrane</keyword>
<evidence type="ECO:0000259" key="2">
    <source>
        <dbReference type="Pfam" id="PF09834"/>
    </source>
</evidence>
<dbReference type="Proteomes" id="UP000198639">
    <property type="component" value="Unassembled WGS sequence"/>
</dbReference>
<dbReference type="Pfam" id="PF09834">
    <property type="entry name" value="DUF2061"/>
    <property type="match status" value="2"/>
</dbReference>
<dbReference type="InterPro" id="IPR018638">
    <property type="entry name" value="DUF2061_membrane"/>
</dbReference>
<reference evidence="4" key="1">
    <citation type="submission" date="2016-10" db="EMBL/GenBank/DDBJ databases">
        <authorList>
            <person name="Varghese N."/>
            <person name="Submissions S."/>
        </authorList>
    </citation>
    <scope>NUCLEOTIDE SEQUENCE [LARGE SCALE GENOMIC DNA]</scope>
    <source>
        <strain evidence="4">CGMCC 1.12041</strain>
    </source>
</reference>
<dbReference type="STRING" id="1164594.SAMN05216204_1565"/>
<name>A0A1I1X5B5_9BURK</name>
<feature type="domain" description="DUF2061" evidence="2">
    <location>
        <begin position="76"/>
        <end position="123"/>
    </location>
</feature>
<feature type="domain" description="DUF2061" evidence="2">
    <location>
        <begin position="5"/>
        <end position="55"/>
    </location>
</feature>
<organism evidence="3 4">
    <name type="scientific">Massilia yuzhufengensis</name>
    <dbReference type="NCBI Taxonomy" id="1164594"/>
    <lineage>
        <taxon>Bacteria</taxon>
        <taxon>Pseudomonadati</taxon>
        <taxon>Pseudomonadota</taxon>
        <taxon>Betaproteobacteria</taxon>
        <taxon>Burkholderiales</taxon>
        <taxon>Oxalobacteraceae</taxon>
        <taxon>Telluria group</taxon>
        <taxon>Massilia</taxon>
    </lineage>
</organism>
<accession>A0A1I1X5B5</accession>
<feature type="transmembrane region" description="Helical" evidence="1">
    <location>
        <begin position="12"/>
        <end position="38"/>
    </location>
</feature>
<keyword evidence="1" id="KW-0472">Membrane</keyword>